<dbReference type="SUPFAM" id="SSF54593">
    <property type="entry name" value="Glyoxalase/Bleomycin resistance protein/Dihydroxybiphenyl dioxygenase"/>
    <property type="match status" value="2"/>
</dbReference>
<comment type="caution">
    <text evidence="2">The sequence shown here is derived from an EMBL/GenBank/DDBJ whole genome shotgun (WGS) entry which is preliminary data.</text>
</comment>
<dbReference type="OrthoDB" id="9793039at2"/>
<dbReference type="InterPro" id="IPR004360">
    <property type="entry name" value="Glyas_Fos-R_dOase_dom"/>
</dbReference>
<dbReference type="PROSITE" id="PS51819">
    <property type="entry name" value="VOC"/>
    <property type="match status" value="2"/>
</dbReference>
<dbReference type="PANTHER" id="PTHR33993:SF10">
    <property type="entry name" value="CONSERVED PROTEIN"/>
    <property type="match status" value="1"/>
</dbReference>
<dbReference type="CDD" id="cd07247">
    <property type="entry name" value="SgaA_N_like"/>
    <property type="match status" value="2"/>
</dbReference>
<feature type="domain" description="VOC" evidence="1">
    <location>
        <begin position="8"/>
        <end position="123"/>
    </location>
</feature>
<dbReference type="PANTHER" id="PTHR33993">
    <property type="entry name" value="GLYOXALASE-RELATED"/>
    <property type="match status" value="1"/>
</dbReference>
<keyword evidence="3" id="KW-1185">Reference proteome</keyword>
<dbReference type="RefSeq" id="WP_127830205.1">
    <property type="nucleotide sequence ID" value="NZ_RZYA01000011.1"/>
</dbReference>
<sequence>MAARPEGAPIWADAMFPDLEAAKSFYGELLGWTFEEGQQEFGNYTQARSDGKRVGALAPQMPGTEGVPAAWNLYLATPDIKAAVTRVKEAGGALAMEPMQVADFGTMVTAQDPAGVFFSLWQPGTHEGFEKTGEPGSFAWAEVTTRDPAKTDAFFEAVFPYEVKKMVDEHVDFNVWQLDGRPQLGRFKMTEDFPPQVPSYVNVYFAVDDCDAAVATATKLGGKLHFGPMDSPFGRFAAVADQQGAAFSVIDMSTTQGEMPDLA</sequence>
<feature type="domain" description="VOC" evidence="1">
    <location>
        <begin position="137"/>
        <end position="252"/>
    </location>
</feature>
<name>A0A3S2VG48_9ACTN</name>
<dbReference type="Gene3D" id="3.10.180.10">
    <property type="entry name" value="2,3-Dihydroxybiphenyl 1,2-Dioxygenase, domain 1"/>
    <property type="match status" value="2"/>
</dbReference>
<evidence type="ECO:0000313" key="2">
    <source>
        <dbReference type="EMBL" id="RVU22335.1"/>
    </source>
</evidence>
<proteinExistence type="predicted"/>
<dbReference type="InterPro" id="IPR029068">
    <property type="entry name" value="Glyas_Bleomycin-R_OHBP_Dase"/>
</dbReference>
<evidence type="ECO:0000313" key="3">
    <source>
        <dbReference type="Proteomes" id="UP000283128"/>
    </source>
</evidence>
<evidence type="ECO:0000259" key="1">
    <source>
        <dbReference type="PROSITE" id="PS51819"/>
    </source>
</evidence>
<reference evidence="2 3" key="1">
    <citation type="submission" date="2019-01" db="EMBL/GenBank/DDBJ databases">
        <title>Genome sequences of Streptomyces and Rhizobium isolates collected from root and soil.</title>
        <authorList>
            <person name="Chhettri S."/>
            <person name="Sevigny J.L."/>
            <person name="Sen A."/>
            <person name="Ennis N."/>
            <person name="Tisa L."/>
        </authorList>
    </citation>
    <scope>NUCLEOTIDE SEQUENCE [LARGE SCALE GENOMIC DNA]</scope>
    <source>
        <strain evidence="2 3">San01</strain>
    </source>
</reference>
<accession>A0A3S2VG48</accession>
<dbReference type="Proteomes" id="UP000283128">
    <property type="component" value="Unassembled WGS sequence"/>
</dbReference>
<protein>
    <submittedName>
        <fullName evidence="2">VOC family protein</fullName>
    </submittedName>
</protein>
<dbReference type="AlphaFoldDB" id="A0A3S2VG48"/>
<dbReference type="InterPro" id="IPR052164">
    <property type="entry name" value="Anthracycline_SecMetBiosynth"/>
</dbReference>
<dbReference type="Pfam" id="PF00903">
    <property type="entry name" value="Glyoxalase"/>
    <property type="match status" value="1"/>
</dbReference>
<dbReference type="InterPro" id="IPR037523">
    <property type="entry name" value="VOC_core"/>
</dbReference>
<gene>
    <name evidence="2" type="ORF">EOT10_23160</name>
</gene>
<dbReference type="EMBL" id="RZYA01000011">
    <property type="protein sequence ID" value="RVU22335.1"/>
    <property type="molecule type" value="Genomic_DNA"/>
</dbReference>
<organism evidence="2 3">
    <name type="scientific">Streptomyces antnestii</name>
    <dbReference type="NCBI Taxonomy" id="2494256"/>
    <lineage>
        <taxon>Bacteria</taxon>
        <taxon>Bacillati</taxon>
        <taxon>Actinomycetota</taxon>
        <taxon>Actinomycetes</taxon>
        <taxon>Kitasatosporales</taxon>
        <taxon>Streptomycetaceae</taxon>
        <taxon>Streptomyces</taxon>
    </lineage>
</organism>